<organism evidence="1 2">
    <name type="scientific">Ilyodon furcidens</name>
    <name type="common">goldbreast splitfin</name>
    <dbReference type="NCBI Taxonomy" id="33524"/>
    <lineage>
        <taxon>Eukaryota</taxon>
        <taxon>Metazoa</taxon>
        <taxon>Chordata</taxon>
        <taxon>Craniata</taxon>
        <taxon>Vertebrata</taxon>
        <taxon>Euteleostomi</taxon>
        <taxon>Actinopterygii</taxon>
        <taxon>Neopterygii</taxon>
        <taxon>Teleostei</taxon>
        <taxon>Neoteleostei</taxon>
        <taxon>Acanthomorphata</taxon>
        <taxon>Ovalentaria</taxon>
        <taxon>Atherinomorphae</taxon>
        <taxon>Cyprinodontiformes</taxon>
        <taxon>Goodeidae</taxon>
        <taxon>Ilyodon</taxon>
    </lineage>
</organism>
<comment type="caution">
    <text evidence="1">The sequence shown here is derived from an EMBL/GenBank/DDBJ whole genome shotgun (WGS) entry which is preliminary data.</text>
</comment>
<dbReference type="Proteomes" id="UP001482620">
    <property type="component" value="Unassembled WGS sequence"/>
</dbReference>
<gene>
    <name evidence="1" type="ORF">ILYODFUR_029852</name>
</gene>
<evidence type="ECO:0000313" key="1">
    <source>
        <dbReference type="EMBL" id="MEQ2226681.1"/>
    </source>
</evidence>
<feature type="non-terminal residue" evidence="1">
    <location>
        <position position="133"/>
    </location>
</feature>
<name>A0ABV0T1S3_9TELE</name>
<proteinExistence type="predicted"/>
<protein>
    <submittedName>
        <fullName evidence="1">Uncharacterized protein</fullName>
    </submittedName>
</protein>
<dbReference type="EMBL" id="JAHRIQ010015904">
    <property type="protein sequence ID" value="MEQ2226681.1"/>
    <property type="molecule type" value="Genomic_DNA"/>
</dbReference>
<evidence type="ECO:0000313" key="2">
    <source>
        <dbReference type="Proteomes" id="UP001482620"/>
    </source>
</evidence>
<sequence>MRVCEELAASPSALDCNPSLLSRLVFSDVSAYADILLLFVPCSMLPCGDFRRAMECSWISSHLPPNNNFWLPASMAGNLNAPHFPHLCATCPSSNAQVKTSNLLPHCLPSLPHTLRPKLRIPLIPPGVFICIY</sequence>
<keyword evidence="2" id="KW-1185">Reference proteome</keyword>
<accession>A0ABV0T1S3</accession>
<reference evidence="1 2" key="1">
    <citation type="submission" date="2021-06" db="EMBL/GenBank/DDBJ databases">
        <authorList>
            <person name="Palmer J.M."/>
        </authorList>
    </citation>
    <scope>NUCLEOTIDE SEQUENCE [LARGE SCALE GENOMIC DNA]</scope>
    <source>
        <strain evidence="2">if_2019</strain>
        <tissue evidence="1">Muscle</tissue>
    </source>
</reference>